<dbReference type="Proteomes" id="UP000235392">
    <property type="component" value="Unassembled WGS sequence"/>
</dbReference>
<reference evidence="1 3" key="1">
    <citation type="submission" date="2017-11" db="EMBL/GenBank/DDBJ databases">
        <title>De novo assembly and phasing of dikaryotic genomes from two isolates of Puccinia coronata f. sp. avenae, the causal agent of oat crown rust.</title>
        <authorList>
            <person name="Miller M.E."/>
            <person name="Zhang Y."/>
            <person name="Omidvar V."/>
            <person name="Sperschneider J."/>
            <person name="Schwessinger B."/>
            <person name="Raley C."/>
            <person name="Palmer J.M."/>
            <person name="Garnica D."/>
            <person name="Upadhyaya N."/>
            <person name="Rathjen J."/>
            <person name="Taylor J.M."/>
            <person name="Park R.F."/>
            <person name="Dodds P.N."/>
            <person name="Hirsch C.D."/>
            <person name="Kianian S.F."/>
            <person name="Figueroa M."/>
        </authorList>
    </citation>
    <scope>NUCLEOTIDE SEQUENCE [LARGE SCALE GENOMIC DNA]</scope>
    <source>
        <strain evidence="1">12SD80</strain>
    </source>
</reference>
<proteinExistence type="predicted"/>
<dbReference type="EMBL" id="PGCI01001029">
    <property type="protein sequence ID" value="PLW09058.1"/>
    <property type="molecule type" value="Genomic_DNA"/>
</dbReference>
<protein>
    <submittedName>
        <fullName evidence="1">Uncharacterized protein</fullName>
    </submittedName>
</protein>
<gene>
    <name evidence="2" type="ORF">PCASD_05392</name>
    <name evidence="1" type="ORF">PCASD_25401</name>
</gene>
<accession>A0A2N5S757</accession>
<organism evidence="1 3">
    <name type="scientific">Puccinia coronata f. sp. avenae</name>
    <dbReference type="NCBI Taxonomy" id="200324"/>
    <lineage>
        <taxon>Eukaryota</taxon>
        <taxon>Fungi</taxon>
        <taxon>Dikarya</taxon>
        <taxon>Basidiomycota</taxon>
        <taxon>Pucciniomycotina</taxon>
        <taxon>Pucciniomycetes</taxon>
        <taxon>Pucciniales</taxon>
        <taxon>Pucciniaceae</taxon>
        <taxon>Puccinia</taxon>
    </lineage>
</organism>
<dbReference type="AlphaFoldDB" id="A0A2N5S757"/>
<evidence type="ECO:0000313" key="3">
    <source>
        <dbReference type="Proteomes" id="UP000235392"/>
    </source>
</evidence>
<evidence type="ECO:0000313" key="1">
    <source>
        <dbReference type="EMBL" id="PLW09058.1"/>
    </source>
</evidence>
<name>A0A2N5S757_9BASI</name>
<comment type="caution">
    <text evidence="1">The sequence shown here is derived from an EMBL/GenBank/DDBJ whole genome shotgun (WGS) entry which is preliminary data.</text>
</comment>
<sequence length="186" mass="20164">MSIQPQSNSWYLGKTWLACAVLLSTQRDNFPTHGEPRGRRGPSLVTGLCETHLGRHLGHSPCAGPHTAPALPRVTGADRVRLQPELSQAGPNDDLEQTAWYRPSTATGLEGATCAGAARLPNQACKPPHALPCMPHAYKWREDGRLGVWPRRTGVLAMHACLEGVQALHALWTGVHGWHACPARLT</sequence>
<dbReference type="EMBL" id="PGCI01000087">
    <property type="protein sequence ID" value="PLW41614.1"/>
    <property type="molecule type" value="Genomic_DNA"/>
</dbReference>
<evidence type="ECO:0000313" key="2">
    <source>
        <dbReference type="EMBL" id="PLW41614.1"/>
    </source>
</evidence>